<dbReference type="PANTHER" id="PTHR11941">
    <property type="entry name" value="ENOYL-COA HYDRATASE-RELATED"/>
    <property type="match status" value="1"/>
</dbReference>
<dbReference type="EMBL" id="JACRTG010000016">
    <property type="protein sequence ID" value="MBC8587921.1"/>
    <property type="molecule type" value="Genomic_DNA"/>
</dbReference>
<protein>
    <submittedName>
        <fullName evidence="4">Enoyl-CoA hydratase/isomerase family protein</fullName>
    </submittedName>
</protein>
<dbReference type="InterPro" id="IPR001753">
    <property type="entry name" value="Enoyl-CoA_hydra/iso"/>
</dbReference>
<dbReference type="GO" id="GO:0016836">
    <property type="term" value="F:hydro-lyase activity"/>
    <property type="evidence" value="ECO:0007669"/>
    <property type="project" value="UniProtKB-ARBA"/>
</dbReference>
<dbReference type="InterPro" id="IPR018376">
    <property type="entry name" value="Enoyl-CoA_hyd/isom_CS"/>
</dbReference>
<name>A0A926ES88_9FIRM</name>
<dbReference type="InterPro" id="IPR014748">
    <property type="entry name" value="Enoyl-CoA_hydra_C"/>
</dbReference>
<dbReference type="InterPro" id="IPR029045">
    <property type="entry name" value="ClpP/crotonase-like_dom_sf"/>
</dbReference>
<dbReference type="FunFam" id="3.90.226.10:FF:000009">
    <property type="entry name" value="Carnitinyl-CoA dehydratase"/>
    <property type="match status" value="1"/>
</dbReference>
<comment type="similarity">
    <text evidence="1 3">Belongs to the enoyl-CoA hydratase/isomerase family.</text>
</comment>
<dbReference type="GO" id="GO:0006635">
    <property type="term" value="P:fatty acid beta-oxidation"/>
    <property type="evidence" value="ECO:0007669"/>
    <property type="project" value="TreeGrafter"/>
</dbReference>
<organism evidence="4 5">
    <name type="scientific">Paratissierella segnis</name>
    <dbReference type="NCBI Taxonomy" id="2763679"/>
    <lineage>
        <taxon>Bacteria</taxon>
        <taxon>Bacillati</taxon>
        <taxon>Bacillota</taxon>
        <taxon>Tissierellia</taxon>
        <taxon>Tissierellales</taxon>
        <taxon>Tissierellaceae</taxon>
        <taxon>Paratissierella</taxon>
    </lineage>
</organism>
<dbReference type="CDD" id="cd06558">
    <property type="entry name" value="crotonase-like"/>
    <property type="match status" value="1"/>
</dbReference>
<dbReference type="FunFam" id="1.10.12.10:FF:000001">
    <property type="entry name" value="Probable enoyl-CoA hydratase, mitochondrial"/>
    <property type="match status" value="1"/>
</dbReference>
<gene>
    <name evidence="4" type="ORF">H8707_06685</name>
</gene>
<evidence type="ECO:0000256" key="1">
    <source>
        <dbReference type="ARBA" id="ARBA00005254"/>
    </source>
</evidence>
<dbReference type="Pfam" id="PF00378">
    <property type="entry name" value="ECH_1"/>
    <property type="match status" value="1"/>
</dbReference>
<keyword evidence="5" id="KW-1185">Reference proteome</keyword>
<comment type="caution">
    <text evidence="4">The sequence shown here is derived from an EMBL/GenBank/DDBJ whole genome shotgun (WGS) entry which is preliminary data.</text>
</comment>
<sequence length="259" mass="28288">MTYENVLLTKEGKIGLLTINRPDVLNSLNSNLLDELNDAIDSIERDGDLYVLIFTGSGKAFIAGADIGEMKDFNSDEARSFANKGVNLFRKVELLKIPTIAAVNGFALGGGCELCLSCDIRIASEKAKFGQPEVGLGIIPGFGGTQRLTRLVGSSVAKELIFTGEVIDTKRAEKIGLVNKVVHHDYLMPEAFNIASKIVTKGQISVRYAKEAINRGFGQDIEAGMEIEKELFVKCFDTEDQKEGMIAFLESRTPSFNLK</sequence>
<dbReference type="AlphaFoldDB" id="A0A926ES88"/>
<dbReference type="RefSeq" id="WP_262429368.1">
    <property type="nucleotide sequence ID" value="NZ_JACRTG010000016.1"/>
</dbReference>
<evidence type="ECO:0000313" key="5">
    <source>
        <dbReference type="Proteomes" id="UP000601171"/>
    </source>
</evidence>
<proteinExistence type="inferred from homology"/>
<evidence type="ECO:0000256" key="2">
    <source>
        <dbReference type="ARBA" id="ARBA00023239"/>
    </source>
</evidence>
<keyword evidence="2" id="KW-0456">Lyase</keyword>
<evidence type="ECO:0000256" key="3">
    <source>
        <dbReference type="RuleBase" id="RU003707"/>
    </source>
</evidence>
<evidence type="ECO:0000313" key="4">
    <source>
        <dbReference type="EMBL" id="MBC8587921.1"/>
    </source>
</evidence>
<reference evidence="4" key="1">
    <citation type="submission" date="2020-08" db="EMBL/GenBank/DDBJ databases">
        <title>Genome public.</title>
        <authorList>
            <person name="Liu C."/>
            <person name="Sun Q."/>
        </authorList>
    </citation>
    <scope>NUCLEOTIDE SEQUENCE</scope>
    <source>
        <strain evidence="4">BX21</strain>
    </source>
</reference>
<dbReference type="Gene3D" id="1.10.12.10">
    <property type="entry name" value="Lyase 2-enoyl-coa Hydratase, Chain A, domain 2"/>
    <property type="match status" value="1"/>
</dbReference>
<dbReference type="Proteomes" id="UP000601171">
    <property type="component" value="Unassembled WGS sequence"/>
</dbReference>
<accession>A0A926ES88</accession>
<dbReference type="SUPFAM" id="SSF52096">
    <property type="entry name" value="ClpP/crotonase"/>
    <property type="match status" value="1"/>
</dbReference>
<dbReference type="Gene3D" id="3.90.226.10">
    <property type="entry name" value="2-enoyl-CoA Hydratase, Chain A, domain 1"/>
    <property type="match status" value="1"/>
</dbReference>
<dbReference type="PROSITE" id="PS00166">
    <property type="entry name" value="ENOYL_COA_HYDRATASE"/>
    <property type="match status" value="1"/>
</dbReference>
<dbReference type="PANTHER" id="PTHR11941:SF54">
    <property type="entry name" value="ENOYL-COA HYDRATASE, MITOCHONDRIAL"/>
    <property type="match status" value="1"/>
</dbReference>